<reference evidence="1 2" key="1">
    <citation type="journal article" date="2019" name="Nat. Ecol. Evol.">
        <title>Megaphylogeny resolves global patterns of mushroom evolution.</title>
        <authorList>
            <person name="Varga T."/>
            <person name="Krizsan K."/>
            <person name="Foldi C."/>
            <person name="Dima B."/>
            <person name="Sanchez-Garcia M."/>
            <person name="Sanchez-Ramirez S."/>
            <person name="Szollosi G.J."/>
            <person name="Szarkandi J.G."/>
            <person name="Papp V."/>
            <person name="Albert L."/>
            <person name="Andreopoulos W."/>
            <person name="Angelini C."/>
            <person name="Antonin V."/>
            <person name="Barry K.W."/>
            <person name="Bougher N.L."/>
            <person name="Buchanan P."/>
            <person name="Buyck B."/>
            <person name="Bense V."/>
            <person name="Catcheside P."/>
            <person name="Chovatia M."/>
            <person name="Cooper J."/>
            <person name="Damon W."/>
            <person name="Desjardin D."/>
            <person name="Finy P."/>
            <person name="Geml J."/>
            <person name="Haridas S."/>
            <person name="Hughes K."/>
            <person name="Justo A."/>
            <person name="Karasinski D."/>
            <person name="Kautmanova I."/>
            <person name="Kiss B."/>
            <person name="Kocsube S."/>
            <person name="Kotiranta H."/>
            <person name="LaButti K.M."/>
            <person name="Lechner B.E."/>
            <person name="Liimatainen K."/>
            <person name="Lipzen A."/>
            <person name="Lukacs Z."/>
            <person name="Mihaltcheva S."/>
            <person name="Morgado L.N."/>
            <person name="Niskanen T."/>
            <person name="Noordeloos M.E."/>
            <person name="Ohm R.A."/>
            <person name="Ortiz-Santana B."/>
            <person name="Ovrebo C."/>
            <person name="Racz N."/>
            <person name="Riley R."/>
            <person name="Savchenko A."/>
            <person name="Shiryaev A."/>
            <person name="Soop K."/>
            <person name="Spirin V."/>
            <person name="Szebenyi C."/>
            <person name="Tomsovsky M."/>
            <person name="Tulloss R.E."/>
            <person name="Uehling J."/>
            <person name="Grigoriev I.V."/>
            <person name="Vagvolgyi C."/>
            <person name="Papp T."/>
            <person name="Martin F.M."/>
            <person name="Miettinen O."/>
            <person name="Hibbett D.S."/>
            <person name="Nagy L.G."/>
        </authorList>
    </citation>
    <scope>NUCLEOTIDE SEQUENCE [LARGE SCALE GENOMIC DNA]</scope>
    <source>
        <strain evidence="1 2">NL-1719</strain>
    </source>
</reference>
<protein>
    <submittedName>
        <fullName evidence="1">Uncharacterized protein</fullName>
    </submittedName>
</protein>
<organism evidence="1 2">
    <name type="scientific">Pluteus cervinus</name>
    <dbReference type="NCBI Taxonomy" id="181527"/>
    <lineage>
        <taxon>Eukaryota</taxon>
        <taxon>Fungi</taxon>
        <taxon>Dikarya</taxon>
        <taxon>Basidiomycota</taxon>
        <taxon>Agaricomycotina</taxon>
        <taxon>Agaricomycetes</taxon>
        <taxon>Agaricomycetidae</taxon>
        <taxon>Agaricales</taxon>
        <taxon>Pluteineae</taxon>
        <taxon>Pluteaceae</taxon>
        <taxon>Pluteus</taxon>
    </lineage>
</organism>
<evidence type="ECO:0000313" key="1">
    <source>
        <dbReference type="EMBL" id="TFK63737.1"/>
    </source>
</evidence>
<name>A0ACD3ADC8_9AGAR</name>
<sequence length="169" mass="19769">MSSDDAHFFGLHHNQAYWSDESRPSTPGLVAYARQTLETPVSHSFHGPLDQRRKGHRRTRSEGIPVNPWELLDSMSERVRKCEEALDAIENARFEKKLENNHNNILRVMIQMTDVRNFMEETRKSLSDRHSHDPLTCETCFSKQPFLDYTRGAPYIPHQRIHPIARPQH</sequence>
<proteinExistence type="predicted"/>
<gene>
    <name evidence="1" type="ORF">BDN72DRAFT_902157</name>
</gene>
<dbReference type="EMBL" id="ML208507">
    <property type="protein sequence ID" value="TFK63737.1"/>
    <property type="molecule type" value="Genomic_DNA"/>
</dbReference>
<dbReference type="Proteomes" id="UP000308600">
    <property type="component" value="Unassembled WGS sequence"/>
</dbReference>
<accession>A0ACD3ADC8</accession>
<keyword evidence="2" id="KW-1185">Reference proteome</keyword>
<evidence type="ECO:0000313" key="2">
    <source>
        <dbReference type="Proteomes" id="UP000308600"/>
    </source>
</evidence>